<comment type="catalytic activity">
    <reaction evidence="1">
        <text>AMP + H2O = D-ribose 5-phosphate + adenine</text>
        <dbReference type="Rhea" id="RHEA:20129"/>
        <dbReference type="ChEBI" id="CHEBI:15377"/>
        <dbReference type="ChEBI" id="CHEBI:16708"/>
        <dbReference type="ChEBI" id="CHEBI:78346"/>
        <dbReference type="ChEBI" id="CHEBI:456215"/>
        <dbReference type="EC" id="3.2.2.4"/>
    </reaction>
</comment>
<feature type="compositionally biased region" description="Basic and acidic residues" evidence="4">
    <location>
        <begin position="43"/>
        <end position="53"/>
    </location>
</feature>
<evidence type="ECO:0000256" key="4">
    <source>
        <dbReference type="SAM" id="MobiDB-lite"/>
    </source>
</evidence>
<accession>A0A248VJN0</accession>
<dbReference type="EMBL" id="CP022989">
    <property type="protein sequence ID" value="ASV99072.1"/>
    <property type="molecule type" value="Genomic_DNA"/>
</dbReference>
<protein>
    <recommendedName>
        <fullName evidence="3">AMP nucleosidase</fullName>
        <ecNumber evidence="2">3.2.2.4</ecNumber>
    </recommendedName>
    <alternativeName>
        <fullName evidence="3">AMP nucleosidase</fullName>
    </alternativeName>
</protein>
<proteinExistence type="predicted"/>
<evidence type="ECO:0000313" key="5">
    <source>
        <dbReference type="EMBL" id="ASV99072.1"/>
    </source>
</evidence>
<reference evidence="5 6" key="1">
    <citation type="submission" date="2017-08" db="EMBL/GenBank/DDBJ databases">
        <title>Identification and genetic characteristics of simultaneous BTEX- and naphthalene-degrading Paraburkholderia sp. BN5 isolated from petroleum-contaminated soil.</title>
        <authorList>
            <person name="Lee Y."/>
            <person name="Jeon C.O."/>
        </authorList>
    </citation>
    <scope>NUCLEOTIDE SEQUENCE [LARGE SCALE GENOMIC DNA]</scope>
    <source>
        <strain evidence="5 6">BN5</strain>
    </source>
</reference>
<dbReference type="AlphaFoldDB" id="A0A248VJN0"/>
<keyword evidence="6" id="KW-1185">Reference proteome</keyword>
<name>A0A248VJN0_9BURK</name>
<feature type="region of interest" description="Disordered" evidence="4">
    <location>
        <begin position="1"/>
        <end position="53"/>
    </location>
</feature>
<dbReference type="KEGG" id="parb:CJU94_13465"/>
<dbReference type="GO" id="GO:0008714">
    <property type="term" value="F:AMP nucleosidase activity"/>
    <property type="evidence" value="ECO:0007669"/>
    <property type="project" value="UniProtKB-EC"/>
</dbReference>
<dbReference type="RefSeq" id="WP_095419095.1">
    <property type="nucleotide sequence ID" value="NZ_CP022989.1"/>
</dbReference>
<evidence type="ECO:0000313" key="6">
    <source>
        <dbReference type="Proteomes" id="UP000215158"/>
    </source>
</evidence>
<gene>
    <name evidence="5" type="ORF">CJU94_13465</name>
</gene>
<dbReference type="InterPro" id="IPR052341">
    <property type="entry name" value="LOG_family_nucleotidases"/>
</dbReference>
<evidence type="ECO:0000256" key="2">
    <source>
        <dbReference type="ARBA" id="ARBA00011985"/>
    </source>
</evidence>
<evidence type="ECO:0000256" key="3">
    <source>
        <dbReference type="ARBA" id="ARBA00031983"/>
    </source>
</evidence>
<dbReference type="Gene3D" id="3.40.50.450">
    <property type="match status" value="1"/>
</dbReference>
<dbReference type="Pfam" id="PF03641">
    <property type="entry name" value="Lysine_decarbox"/>
    <property type="match status" value="1"/>
</dbReference>
<dbReference type="PANTHER" id="PTHR43393">
    <property type="entry name" value="CYTOKININ RIBOSIDE 5'-MONOPHOSPHATE PHOSPHORIBOHYDROLASE"/>
    <property type="match status" value="1"/>
</dbReference>
<dbReference type="SUPFAM" id="SSF102405">
    <property type="entry name" value="MCP/YpsA-like"/>
    <property type="match status" value="1"/>
</dbReference>
<dbReference type="OrthoDB" id="9801098at2"/>
<sequence length="343" mass="37670">MTTIHKNAATHPGTAAGNRADHTRAQCQDPPALPDSVRRAPRVRADAPSERSARVRRMIESPTYLEADEDLAFLRRPEMCGIRLQLDYWKTEETLQRHAIDHTIVVYGSTRIIAPAAARRRVAQARRALESRPGEPGGESALQVAEQLLRRSRYYGIARKFGRIVGSARCAGALSALAVVTGGGPGIMEAANRGAYEREAPSIGLNIALPREQEPNAYLTPELCFKLHYFAIRKLHLLERAQAAVFFPGGFGTCDELFEVLTLLQTNKIRRLPVVLVGESFWRRAINFEFLIGEGMIAPQDTALFSFCETAADIWSAIVRWHEGVDAQSPCQGSGAGSGAAPR</sequence>
<dbReference type="EC" id="3.2.2.4" evidence="2"/>
<evidence type="ECO:0000256" key="1">
    <source>
        <dbReference type="ARBA" id="ARBA00000274"/>
    </source>
</evidence>
<organism evidence="5 6">
    <name type="scientific">Paraburkholderia aromaticivorans</name>
    <dbReference type="NCBI Taxonomy" id="2026199"/>
    <lineage>
        <taxon>Bacteria</taxon>
        <taxon>Pseudomonadati</taxon>
        <taxon>Pseudomonadota</taxon>
        <taxon>Betaproteobacteria</taxon>
        <taxon>Burkholderiales</taxon>
        <taxon>Burkholderiaceae</taxon>
        <taxon>Paraburkholderia</taxon>
    </lineage>
</organism>
<dbReference type="GO" id="GO:0005829">
    <property type="term" value="C:cytosol"/>
    <property type="evidence" value="ECO:0007669"/>
    <property type="project" value="TreeGrafter"/>
</dbReference>
<dbReference type="InterPro" id="IPR031100">
    <property type="entry name" value="LOG_fam"/>
</dbReference>
<dbReference type="Proteomes" id="UP000215158">
    <property type="component" value="Chromosome 1"/>
</dbReference>
<dbReference type="PANTHER" id="PTHR43393:SF3">
    <property type="entry name" value="LYSINE DECARBOXYLASE-LIKE PROTEIN"/>
    <property type="match status" value="1"/>
</dbReference>